<organism evidence="3 4">
    <name type="scientific">Helicobacter anseris</name>
    <dbReference type="NCBI Taxonomy" id="375926"/>
    <lineage>
        <taxon>Bacteria</taxon>
        <taxon>Pseudomonadati</taxon>
        <taxon>Campylobacterota</taxon>
        <taxon>Epsilonproteobacteria</taxon>
        <taxon>Campylobacterales</taxon>
        <taxon>Helicobacteraceae</taxon>
        <taxon>Helicobacter</taxon>
    </lineage>
</organism>
<dbReference type="Gene3D" id="1.10.287.1490">
    <property type="match status" value="1"/>
</dbReference>
<feature type="domain" description="C4-type zinc ribbon" evidence="2">
    <location>
        <begin position="198"/>
        <end position="230"/>
    </location>
</feature>
<gene>
    <name evidence="3" type="ORF">CQA57_05370</name>
</gene>
<dbReference type="PANTHER" id="PTHR39082">
    <property type="entry name" value="PHOSPHOLIPASE C-BETA-2-RELATED"/>
    <property type="match status" value="1"/>
</dbReference>
<feature type="coiled-coil region" evidence="1">
    <location>
        <begin position="32"/>
        <end position="66"/>
    </location>
</feature>
<dbReference type="OrthoDB" id="9795058at2"/>
<evidence type="ECO:0000256" key="1">
    <source>
        <dbReference type="SAM" id="Coils"/>
    </source>
</evidence>
<sequence>MNKHLQQLIEVANLDKEIDALEPKILEKRSKLDRMLKEKTLKEQEIENIQEQKEEINLKIRSTNTLIEDTGIRLEHIAKKHHEVKSERELKALNIEEELAREQLTKANQDIEVLEKELEAKDACILALQDECKNLDSEVMEEEKRIATEIEEIKKEQESLFVQKQKMYENLDQKLATFYEKIRKWAKNTSVVSVKKQACGGCFIRINDRVFAEIKQSNDIVTCPHCGRILYIES</sequence>
<evidence type="ECO:0000259" key="2">
    <source>
        <dbReference type="Pfam" id="PF02591"/>
    </source>
</evidence>
<protein>
    <recommendedName>
        <fullName evidence="2">C4-type zinc ribbon domain-containing protein</fullName>
    </recommendedName>
</protein>
<evidence type="ECO:0000313" key="4">
    <source>
        <dbReference type="Proteomes" id="UP000256695"/>
    </source>
</evidence>
<dbReference type="PANTHER" id="PTHR39082:SF1">
    <property type="entry name" value="SCAVENGER RECEPTOR CLASS A MEMBER 3"/>
    <property type="match status" value="1"/>
</dbReference>
<evidence type="ECO:0000313" key="3">
    <source>
        <dbReference type="EMBL" id="RDU73201.1"/>
    </source>
</evidence>
<dbReference type="AlphaFoldDB" id="A0A3D8J8M0"/>
<accession>A0A3D8J8M0</accession>
<keyword evidence="1" id="KW-0175">Coiled coil</keyword>
<dbReference type="Proteomes" id="UP000256695">
    <property type="component" value="Unassembled WGS sequence"/>
</dbReference>
<dbReference type="RefSeq" id="WP_115579208.1">
    <property type="nucleotide sequence ID" value="NZ_NXLX01000012.1"/>
</dbReference>
<dbReference type="InterPro" id="IPR052376">
    <property type="entry name" value="Oxidative_Scav/Glycosyltrans"/>
</dbReference>
<proteinExistence type="predicted"/>
<name>A0A3D8J8M0_9HELI</name>
<dbReference type="Pfam" id="PF02591">
    <property type="entry name" value="Zn_ribbon_9"/>
    <property type="match status" value="1"/>
</dbReference>
<dbReference type="EMBL" id="NXLX01000012">
    <property type="protein sequence ID" value="RDU73201.1"/>
    <property type="molecule type" value="Genomic_DNA"/>
</dbReference>
<feature type="coiled-coil region" evidence="1">
    <location>
        <begin position="90"/>
        <end position="159"/>
    </location>
</feature>
<reference evidence="3 4" key="1">
    <citation type="submission" date="2018-04" db="EMBL/GenBank/DDBJ databases">
        <title>Novel Campyloabacter and Helicobacter Species and Strains.</title>
        <authorList>
            <person name="Mannion A.J."/>
            <person name="Shen Z."/>
            <person name="Fox J.G."/>
        </authorList>
    </citation>
    <scope>NUCLEOTIDE SEQUENCE [LARGE SCALE GENOMIC DNA]</scope>
    <source>
        <strain evidence="3 4">MIT 04-9362</strain>
    </source>
</reference>
<dbReference type="InterPro" id="IPR003743">
    <property type="entry name" value="Zf-RING_7"/>
</dbReference>
<keyword evidence="4" id="KW-1185">Reference proteome</keyword>
<comment type="caution">
    <text evidence="3">The sequence shown here is derived from an EMBL/GenBank/DDBJ whole genome shotgun (WGS) entry which is preliminary data.</text>
</comment>